<dbReference type="InterPro" id="IPR036390">
    <property type="entry name" value="WH_DNA-bd_sf"/>
</dbReference>
<evidence type="ECO:0000256" key="2">
    <source>
        <dbReference type="ARBA" id="ARBA00023015"/>
    </source>
</evidence>
<keyword evidence="5" id="KW-1133">Transmembrane helix</keyword>
<dbReference type="SUPFAM" id="SSF53850">
    <property type="entry name" value="Periplasmic binding protein-like II"/>
    <property type="match status" value="1"/>
</dbReference>
<gene>
    <name evidence="7" type="ORF">SJ05684_c03040</name>
</gene>
<keyword evidence="4" id="KW-0804">Transcription</keyword>
<feature type="transmembrane region" description="Helical" evidence="5">
    <location>
        <begin position="45"/>
        <end position="63"/>
    </location>
</feature>
<proteinExistence type="inferred from homology"/>
<dbReference type="STRING" id="716928.GCA_000261485_00718"/>
<evidence type="ECO:0000313" key="8">
    <source>
        <dbReference type="Proteomes" id="UP000217211"/>
    </source>
</evidence>
<keyword evidence="3" id="KW-0238">DNA-binding</keyword>
<keyword evidence="5" id="KW-0472">Membrane</keyword>
<dbReference type="GO" id="GO:0003677">
    <property type="term" value="F:DNA binding"/>
    <property type="evidence" value="ECO:0007669"/>
    <property type="project" value="UniProtKB-KW"/>
</dbReference>
<evidence type="ECO:0000256" key="4">
    <source>
        <dbReference type="ARBA" id="ARBA00023163"/>
    </source>
</evidence>
<dbReference type="Pfam" id="PF00126">
    <property type="entry name" value="HTH_1"/>
    <property type="match status" value="1"/>
</dbReference>
<name>A0A249P7R9_9HYPH</name>
<dbReference type="Gene3D" id="1.10.10.10">
    <property type="entry name" value="Winged helix-like DNA-binding domain superfamily/Winged helix DNA-binding domain"/>
    <property type="match status" value="1"/>
</dbReference>
<dbReference type="InterPro" id="IPR050176">
    <property type="entry name" value="LTTR"/>
</dbReference>
<sequence length="371" mass="41718">MSVRRRLRNSAENMCSARVSLHAGARRSKRSSTPRFLDAMSNRKAIAIMSMVMLLIFKHPLFYASRTVLHTVDFALCFSLMKNVDWDIYRCFMTVARGGGLTGAAQATGLSAATIGRRMLELEERTGRALFIRSQTGYALTADGRVLFEQLREMEAAARKVENWQEQSEGALTVRVAAGTWVSWLIAENFPAICTERDSFNIALSIGEARASLAYRESDIGIRAFEPEEQYLASRLVGEVAYAAYRQKNAPGTVERWLAVSEEEARSAYLRWPHEQAPGRIVAMVTRPRSLLDLARAGAGTAVLPCFVGDLDPLLERTSVEIASLRHRQWIVMNNEDRHRREIRTVVDRMTRLLRGHADLFAGKRPRRSAA</sequence>
<evidence type="ECO:0000256" key="1">
    <source>
        <dbReference type="ARBA" id="ARBA00009437"/>
    </source>
</evidence>
<dbReference type="SUPFAM" id="SSF46785">
    <property type="entry name" value="Winged helix' DNA-binding domain"/>
    <property type="match status" value="1"/>
</dbReference>
<dbReference type="Proteomes" id="UP000217211">
    <property type="component" value="Chromosome"/>
</dbReference>
<feature type="domain" description="HTH lysR-type" evidence="6">
    <location>
        <begin position="90"/>
        <end position="141"/>
    </location>
</feature>
<organism evidence="7 8">
    <name type="scientific">Sinorhizobium sojae CCBAU 05684</name>
    <dbReference type="NCBI Taxonomy" id="716928"/>
    <lineage>
        <taxon>Bacteria</taxon>
        <taxon>Pseudomonadati</taxon>
        <taxon>Pseudomonadota</taxon>
        <taxon>Alphaproteobacteria</taxon>
        <taxon>Hyphomicrobiales</taxon>
        <taxon>Rhizobiaceae</taxon>
        <taxon>Sinorhizobium/Ensifer group</taxon>
        <taxon>Sinorhizobium</taxon>
    </lineage>
</organism>
<dbReference type="PANTHER" id="PTHR30579:SF3">
    <property type="entry name" value="TRANSCRIPTIONAL REGULATORY PROTEIN"/>
    <property type="match status" value="1"/>
</dbReference>
<dbReference type="InterPro" id="IPR000847">
    <property type="entry name" value="LysR_HTH_N"/>
</dbReference>
<keyword evidence="8" id="KW-1185">Reference proteome</keyword>
<reference evidence="7 8" key="1">
    <citation type="submission" date="2017-08" db="EMBL/GenBank/DDBJ databases">
        <title>Multipartite genome sequences of Sinorhizobium species nodulating soybeans.</title>
        <authorList>
            <person name="Tian C.F."/>
        </authorList>
    </citation>
    <scope>NUCLEOTIDE SEQUENCE [LARGE SCALE GENOMIC DNA]</scope>
    <source>
        <strain evidence="7 8">CCBAU 05684</strain>
    </source>
</reference>
<dbReference type="PROSITE" id="PS50931">
    <property type="entry name" value="HTH_LYSR"/>
    <property type="match status" value="1"/>
</dbReference>
<evidence type="ECO:0000259" key="6">
    <source>
        <dbReference type="PROSITE" id="PS50931"/>
    </source>
</evidence>
<dbReference type="KEGG" id="esj:SJ05684_c03040"/>
<dbReference type="InterPro" id="IPR036388">
    <property type="entry name" value="WH-like_DNA-bd_sf"/>
</dbReference>
<dbReference type="EMBL" id="CP023067">
    <property type="protein sequence ID" value="ASY61772.1"/>
    <property type="molecule type" value="Genomic_DNA"/>
</dbReference>
<evidence type="ECO:0000313" key="7">
    <source>
        <dbReference type="EMBL" id="ASY61772.1"/>
    </source>
</evidence>
<protein>
    <submittedName>
        <fullName evidence="7">Transcriptional regulator, LysR family</fullName>
    </submittedName>
</protein>
<dbReference type="eggNOG" id="COG0583">
    <property type="taxonomic scope" value="Bacteria"/>
</dbReference>
<evidence type="ECO:0000256" key="5">
    <source>
        <dbReference type="SAM" id="Phobius"/>
    </source>
</evidence>
<keyword evidence="5" id="KW-0812">Transmembrane</keyword>
<accession>A0A249P7R9</accession>
<evidence type="ECO:0000256" key="3">
    <source>
        <dbReference type="ARBA" id="ARBA00023125"/>
    </source>
</evidence>
<dbReference type="GO" id="GO:0003700">
    <property type="term" value="F:DNA-binding transcription factor activity"/>
    <property type="evidence" value="ECO:0007669"/>
    <property type="project" value="InterPro"/>
</dbReference>
<dbReference type="AlphaFoldDB" id="A0A249P7R9"/>
<comment type="similarity">
    <text evidence="1">Belongs to the LysR transcriptional regulatory family.</text>
</comment>
<dbReference type="PANTHER" id="PTHR30579">
    <property type="entry name" value="TRANSCRIPTIONAL REGULATOR"/>
    <property type="match status" value="1"/>
</dbReference>
<keyword evidence="2" id="KW-0805">Transcription regulation</keyword>